<feature type="signal peptide" evidence="2">
    <location>
        <begin position="1"/>
        <end position="26"/>
    </location>
</feature>
<dbReference type="EMBL" id="BSPQ01000005">
    <property type="protein sequence ID" value="GLS90986.1"/>
    <property type="molecule type" value="Genomic_DNA"/>
</dbReference>
<evidence type="ECO:0000313" key="3">
    <source>
        <dbReference type="EMBL" id="GLS90986.1"/>
    </source>
</evidence>
<keyword evidence="1" id="KW-0175">Coiled coil</keyword>
<proteinExistence type="predicted"/>
<dbReference type="Proteomes" id="UP001157353">
    <property type="component" value="Unassembled WGS sequence"/>
</dbReference>
<dbReference type="Pfam" id="PF11932">
    <property type="entry name" value="DUF3450"/>
    <property type="match status" value="1"/>
</dbReference>
<protein>
    <submittedName>
        <fullName evidence="3">DUF3450 domain-containing protein</fullName>
    </submittedName>
</protein>
<evidence type="ECO:0000256" key="1">
    <source>
        <dbReference type="SAM" id="Coils"/>
    </source>
</evidence>
<keyword evidence="2" id="KW-0732">Signal</keyword>
<feature type="coiled-coil region" evidence="1">
    <location>
        <begin position="43"/>
        <end position="70"/>
    </location>
</feature>
<dbReference type="PIRSF" id="PIRSF028069">
    <property type="entry name" value="UCP028069"/>
    <property type="match status" value="1"/>
</dbReference>
<reference evidence="4" key="1">
    <citation type="journal article" date="2019" name="Int. J. Syst. Evol. Microbiol.">
        <title>The Global Catalogue of Microorganisms (GCM) 10K type strain sequencing project: providing services to taxonomists for standard genome sequencing and annotation.</title>
        <authorList>
            <consortium name="The Broad Institute Genomics Platform"/>
            <consortium name="The Broad Institute Genome Sequencing Center for Infectious Disease"/>
            <person name="Wu L."/>
            <person name="Ma J."/>
        </authorList>
    </citation>
    <scope>NUCLEOTIDE SEQUENCE [LARGE SCALE GENOMIC DNA]</scope>
    <source>
        <strain evidence="4">NBRC 103166</strain>
    </source>
</reference>
<name>A0ABQ6E0L2_9GAMM</name>
<sequence length="256" mass="29075">MLQFKKLLSTPLIAIPLLAFSLFSHATDIKELQKSSLTDQQQSQQAQVKINKLDEQKRMLIEQVKALQAESESLEVYNQYLARLLADQDSEKLSIAAQIKGVAETRQGLVPLMMSMLDNLSTFIALDAPFLPDERQQRLVQLQAMMDKADVSDAEKFRRLLTAYHIEAEYGSKMGQYQGDLTLDGVDRTVNYFYLGRVVFVAVSLDSNSVWLWDRKNNNWMSIDSSYARDINKAIRIAQKTDIPALLKLPLLSEAN</sequence>
<gene>
    <name evidence="3" type="ORF">GCM10007916_20530</name>
</gene>
<comment type="caution">
    <text evidence="3">The sequence shown here is derived from an EMBL/GenBank/DDBJ whole genome shotgun (WGS) entry which is preliminary data.</text>
</comment>
<evidence type="ECO:0000256" key="2">
    <source>
        <dbReference type="SAM" id="SignalP"/>
    </source>
</evidence>
<keyword evidence="4" id="KW-1185">Reference proteome</keyword>
<accession>A0ABQ6E0L2</accession>
<organism evidence="3 4">
    <name type="scientific">Psychromonas marina</name>
    <dbReference type="NCBI Taxonomy" id="88364"/>
    <lineage>
        <taxon>Bacteria</taxon>
        <taxon>Pseudomonadati</taxon>
        <taxon>Pseudomonadota</taxon>
        <taxon>Gammaproteobacteria</taxon>
        <taxon>Alteromonadales</taxon>
        <taxon>Psychromonadaceae</taxon>
        <taxon>Psychromonas</taxon>
    </lineage>
</organism>
<evidence type="ECO:0000313" key="4">
    <source>
        <dbReference type="Proteomes" id="UP001157353"/>
    </source>
</evidence>
<dbReference type="RefSeq" id="WP_284204097.1">
    <property type="nucleotide sequence ID" value="NZ_BSPQ01000005.1"/>
</dbReference>
<dbReference type="InterPro" id="IPR016866">
    <property type="entry name" value="UCP028069"/>
</dbReference>
<feature type="chain" id="PRO_5046656069" evidence="2">
    <location>
        <begin position="27"/>
        <end position="256"/>
    </location>
</feature>